<dbReference type="Gene3D" id="2.160.20.80">
    <property type="entry name" value="E3 ubiquitin-protein ligase SopA"/>
    <property type="match status" value="1"/>
</dbReference>
<organism evidence="2 3">
    <name type="scientific">Streptomyces spectabilis</name>
    <dbReference type="NCBI Taxonomy" id="68270"/>
    <lineage>
        <taxon>Bacteria</taxon>
        <taxon>Bacillati</taxon>
        <taxon>Actinomycetota</taxon>
        <taxon>Actinomycetes</taxon>
        <taxon>Kitasatosporales</taxon>
        <taxon>Streptomycetaceae</taxon>
        <taxon>Streptomyces</taxon>
    </lineage>
</organism>
<accession>A0A7W8B2I7</accession>
<evidence type="ECO:0000313" key="2">
    <source>
        <dbReference type="EMBL" id="MBB5109174.1"/>
    </source>
</evidence>
<dbReference type="Pfam" id="PF13576">
    <property type="entry name" value="Pentapeptide_3"/>
    <property type="match status" value="1"/>
</dbReference>
<dbReference type="RefSeq" id="WP_184926160.1">
    <property type="nucleotide sequence ID" value="NZ_BMSQ01000027.1"/>
</dbReference>
<keyword evidence="3" id="KW-1185">Reference proteome</keyword>
<protein>
    <submittedName>
        <fullName evidence="2">Uncharacterized protein YjbI with pentapeptide repeats</fullName>
    </submittedName>
</protein>
<name>A0A7W8B2I7_STRST</name>
<proteinExistence type="predicted"/>
<dbReference type="Proteomes" id="UP000549009">
    <property type="component" value="Unassembled WGS sequence"/>
</dbReference>
<comment type="caution">
    <text evidence="2">The sequence shown here is derived from an EMBL/GenBank/DDBJ whole genome shotgun (WGS) entry which is preliminary data.</text>
</comment>
<dbReference type="EMBL" id="JACHJD010000024">
    <property type="protein sequence ID" value="MBB5109174.1"/>
    <property type="molecule type" value="Genomic_DNA"/>
</dbReference>
<dbReference type="AlphaFoldDB" id="A0A7W8B2I7"/>
<gene>
    <name evidence="2" type="ORF">FHS40_008302</name>
</gene>
<feature type="transmembrane region" description="Helical" evidence="1">
    <location>
        <begin position="495"/>
        <end position="514"/>
    </location>
</feature>
<evidence type="ECO:0000313" key="3">
    <source>
        <dbReference type="Proteomes" id="UP000549009"/>
    </source>
</evidence>
<dbReference type="InterPro" id="IPR001646">
    <property type="entry name" value="5peptide_repeat"/>
</dbReference>
<keyword evidence="1" id="KW-0472">Membrane</keyword>
<keyword evidence="1" id="KW-0812">Transmembrane</keyword>
<reference evidence="2 3" key="1">
    <citation type="submission" date="2020-08" db="EMBL/GenBank/DDBJ databases">
        <title>Genomic Encyclopedia of Type Strains, Phase III (KMG-III): the genomes of soil and plant-associated and newly described type strains.</title>
        <authorList>
            <person name="Whitman W."/>
        </authorList>
    </citation>
    <scope>NUCLEOTIDE SEQUENCE [LARGE SCALE GENOMIC DNA]</scope>
    <source>
        <strain evidence="2 3">CECT 3146</strain>
    </source>
</reference>
<sequence length="609" mass="65847">MTTAPAPSWPYCGDGVTEGERVGCHGRAVAPNPTCLAHLTDDERASYLASLGPGSAVDHRGTRLAPDLVSLLLGTLRHPAISPTPALPGFRVGDALFDSAIFTGVAGFRDATFTGKASFEMATFTGIASFDHATFTGVTSFQGATFASNAEFSGATFAGGAWFRSARFASYAWFNSSRFTGGAWFESAEFAKIAAFSSAIFAGEAQFASAVFETTTFAGETRFDGVSFAGGARFSGATFDVATQMGPLVCGSHMNISGATFNGPTTVEVAARSMECRRTRWASTASLRLRHLSVDLSDAVFEFPVSIAGRKQPFARYNEGSVGEGPMNETALAGFSQVVQLKSLRGVDAAHLVLTDVDLSECLFAGTVHLDQLRLEGECDFAPAPSGLHHQGWRLMWWTPRRTLAEEHHWRADKYGMWTRNTSAASTVGPATLASVYRQLRKSLEDAKNEPDAADFYYGEMEMRRHDRKRPRFERGLLATYWALSGYGLRATRALGWLLAAMTVTLLTMMLWGLPADDWKSASVGKITGTVVTMPLDKPDPVNPTGPLYGRISTERLEKSLRVVLNSVIFRSSGQDLTTAGTYTEMLSRVTEPILLGLAVFAVRGRVKR</sequence>
<keyword evidence="1" id="KW-1133">Transmembrane helix</keyword>
<evidence type="ECO:0000256" key="1">
    <source>
        <dbReference type="SAM" id="Phobius"/>
    </source>
</evidence>